<dbReference type="CDD" id="cd21176">
    <property type="entry name" value="LPMO_auxiliary-like"/>
    <property type="match status" value="1"/>
</dbReference>
<evidence type="ECO:0000256" key="4">
    <source>
        <dbReference type="ARBA" id="ARBA00022729"/>
    </source>
</evidence>
<sequence>MARLTTLLTTAALALTSSAHFTIEAPDSHIGGSDTARQDTGPCGGHTPSSSDSAVDFHVGGDAIALVDLHAQSDWLIRATVNTSDFGSAEWTQLHHIYRSTGYGSNCQPAVTAPESWVGSRGVINIIGSATDGVLYACATVNFVEGTGSENSKCKNGTDVTVTASDNSDLSALLESNSDSASSTGSATSSPTSAGAAPAESAAAPGGNDSAASSLGGMLGAVSVAAALAGATDVESVRTA</sequence>
<dbReference type="InterPro" id="IPR046936">
    <property type="entry name" value="BIM1-like"/>
</dbReference>
<dbReference type="EMBL" id="DS572700">
    <property type="protein sequence ID" value="EGY22215.1"/>
    <property type="molecule type" value="Genomic_DNA"/>
</dbReference>
<feature type="chain" id="PRO_5003439336" description="Copper acquisition factor BIM1-like domain-containing protein" evidence="9">
    <location>
        <begin position="20"/>
        <end position="240"/>
    </location>
</feature>
<dbReference type="PANTHER" id="PTHR34992">
    <property type="entry name" value="HYPHAL ANASTAMOSIS-7 PROTEIN"/>
    <property type="match status" value="1"/>
</dbReference>
<keyword evidence="3" id="KW-0336">GPI-anchor</keyword>
<dbReference type="GO" id="GO:0098552">
    <property type="term" value="C:side of membrane"/>
    <property type="evidence" value="ECO:0007669"/>
    <property type="project" value="UniProtKB-KW"/>
</dbReference>
<keyword evidence="5" id="KW-0472">Membrane</keyword>
<evidence type="ECO:0000256" key="5">
    <source>
        <dbReference type="ARBA" id="ARBA00023136"/>
    </source>
</evidence>
<dbReference type="InParanoid" id="G2X1P2"/>
<dbReference type="HOGENOM" id="CLU_070647_0_1_1"/>
<dbReference type="OMA" id="QIFPIVQ"/>
<keyword evidence="12" id="KW-1185">Reference proteome</keyword>
<keyword evidence="6" id="KW-0325">Glycoprotein</keyword>
<feature type="domain" description="Copper acquisition factor BIM1-like" evidence="10">
    <location>
        <begin position="18"/>
        <end position="158"/>
    </location>
</feature>
<organism evidence="11 12">
    <name type="scientific">Verticillium dahliae (strain VdLs.17 / ATCC MYA-4575 / FGSC 10137)</name>
    <name type="common">Verticillium wilt</name>
    <dbReference type="NCBI Taxonomy" id="498257"/>
    <lineage>
        <taxon>Eukaryota</taxon>
        <taxon>Fungi</taxon>
        <taxon>Dikarya</taxon>
        <taxon>Ascomycota</taxon>
        <taxon>Pezizomycotina</taxon>
        <taxon>Sordariomycetes</taxon>
        <taxon>Hypocreomycetidae</taxon>
        <taxon>Glomerellales</taxon>
        <taxon>Plectosphaerellaceae</taxon>
        <taxon>Verticillium</taxon>
    </lineage>
</organism>
<evidence type="ECO:0000256" key="6">
    <source>
        <dbReference type="ARBA" id="ARBA00023180"/>
    </source>
</evidence>
<evidence type="ECO:0000256" key="1">
    <source>
        <dbReference type="ARBA" id="ARBA00004609"/>
    </source>
</evidence>
<evidence type="ECO:0000256" key="7">
    <source>
        <dbReference type="ARBA" id="ARBA00023288"/>
    </source>
</evidence>
<keyword evidence="2" id="KW-1003">Cell membrane</keyword>
<evidence type="ECO:0000256" key="3">
    <source>
        <dbReference type="ARBA" id="ARBA00022622"/>
    </source>
</evidence>
<dbReference type="SMR" id="G2X1P2"/>
<accession>G2X1P2</accession>
<comment type="subcellular location">
    <subcellularLocation>
        <location evidence="1">Cell membrane</location>
        <topology evidence="1">Lipid-anchor</topology>
        <topology evidence="1">GPI-anchor</topology>
    </subcellularLocation>
</comment>
<dbReference type="KEGG" id="vda:VDAG_03653"/>
<dbReference type="eggNOG" id="ENOG502S92W">
    <property type="taxonomic scope" value="Eukaryota"/>
</dbReference>
<proteinExistence type="predicted"/>
<dbReference type="GeneID" id="20705116"/>
<evidence type="ECO:0000259" key="10">
    <source>
        <dbReference type="Pfam" id="PF20238"/>
    </source>
</evidence>
<evidence type="ECO:0000256" key="8">
    <source>
        <dbReference type="SAM" id="MobiDB-lite"/>
    </source>
</evidence>
<evidence type="ECO:0000256" key="2">
    <source>
        <dbReference type="ARBA" id="ARBA00022475"/>
    </source>
</evidence>
<dbReference type="Proteomes" id="UP000001611">
    <property type="component" value="Chromosome 3"/>
</dbReference>
<dbReference type="Pfam" id="PF20238">
    <property type="entry name" value="BIM1-like_dom"/>
    <property type="match status" value="1"/>
</dbReference>
<evidence type="ECO:0000313" key="11">
    <source>
        <dbReference type="EMBL" id="EGY22215.1"/>
    </source>
</evidence>
<feature type="region of interest" description="Disordered" evidence="8">
    <location>
        <begin position="175"/>
        <end position="211"/>
    </location>
</feature>
<feature type="compositionally biased region" description="Low complexity" evidence="8">
    <location>
        <begin position="178"/>
        <end position="206"/>
    </location>
</feature>
<reference evidence="11 12" key="1">
    <citation type="submission" date="2008-03" db="EMBL/GenBank/DDBJ databases">
        <title>The Genome Sequence of Verticillium dahliae VdLs.17.</title>
        <authorList>
            <consortium name="The Broad Institute Genome Sequencing Platform"/>
            <person name="Ma L.-J.J."/>
            <person name="Klosterman S.J."/>
            <person name="Subbarao K."/>
            <person name="Dobinson K."/>
            <person name="Veronese P."/>
            <person name="Kang S."/>
            <person name="Gold S.E."/>
            <person name="Young S."/>
            <person name="Jaffe D."/>
            <person name="Gnerre S."/>
            <person name="Berlin A."/>
            <person name="Heiman D."/>
            <person name="Hepburn T."/>
            <person name="Sykes S."/>
            <person name="Alvarado L."/>
            <person name="Kodira C.D."/>
            <person name="Lander E."/>
            <person name="Galagan J."/>
            <person name="Nusbaum C."/>
            <person name="Birren B."/>
        </authorList>
    </citation>
    <scope>NUCLEOTIDE SEQUENCE [LARGE SCALE GENOMIC DNA]</scope>
    <source>
        <strain evidence="12">VdLs.17 / ATCC MYA-4575 / FGSC 10137</strain>
    </source>
</reference>
<dbReference type="PANTHER" id="PTHR34992:SF1">
    <property type="entry name" value="COPPER ACQUISITION FACTOR BIM1-LIKE DOMAIN-CONTAINING PROTEIN"/>
    <property type="match status" value="1"/>
</dbReference>
<feature type="region of interest" description="Disordered" evidence="8">
    <location>
        <begin position="26"/>
        <end position="52"/>
    </location>
</feature>
<evidence type="ECO:0000313" key="12">
    <source>
        <dbReference type="Proteomes" id="UP000001611"/>
    </source>
</evidence>
<dbReference type="OrthoDB" id="2146436at2759"/>
<keyword evidence="7" id="KW-0449">Lipoprotein</keyword>
<feature type="signal peptide" evidence="9">
    <location>
        <begin position="1"/>
        <end position="19"/>
    </location>
</feature>
<dbReference type="AlphaFoldDB" id="G2X1P2"/>
<dbReference type="GO" id="GO:0005886">
    <property type="term" value="C:plasma membrane"/>
    <property type="evidence" value="ECO:0007669"/>
    <property type="project" value="UniProtKB-SubCell"/>
</dbReference>
<protein>
    <recommendedName>
        <fullName evidence="10">Copper acquisition factor BIM1-like domain-containing protein</fullName>
    </recommendedName>
</protein>
<dbReference type="RefSeq" id="XP_009652032.1">
    <property type="nucleotide sequence ID" value="XM_009653737.1"/>
</dbReference>
<gene>
    <name evidence="11" type="ORF">VDAG_03653</name>
</gene>
<evidence type="ECO:0000256" key="9">
    <source>
        <dbReference type="SAM" id="SignalP"/>
    </source>
</evidence>
<keyword evidence="4 9" id="KW-0732">Signal</keyword>
<name>G2X1P2_VERDV</name>
<dbReference type="InterPro" id="IPR046530">
    <property type="entry name" value="BIM1-like_dom"/>
</dbReference>